<dbReference type="AlphaFoldDB" id="A0A0F5JZN7"/>
<keyword evidence="3" id="KW-1185">Reference proteome</keyword>
<evidence type="ECO:0000313" key="3">
    <source>
        <dbReference type="Proteomes" id="UP000033618"/>
    </source>
</evidence>
<evidence type="ECO:0000313" key="2">
    <source>
        <dbReference type="EMBL" id="KKB63351.1"/>
    </source>
</evidence>
<dbReference type="STRING" id="28092.WM40_12445"/>
<organism evidence="2 3">
    <name type="scientific">Robbsia andropogonis</name>
    <dbReference type="NCBI Taxonomy" id="28092"/>
    <lineage>
        <taxon>Bacteria</taxon>
        <taxon>Pseudomonadati</taxon>
        <taxon>Pseudomonadota</taxon>
        <taxon>Betaproteobacteria</taxon>
        <taxon>Burkholderiales</taxon>
        <taxon>Burkholderiaceae</taxon>
        <taxon>Robbsia</taxon>
    </lineage>
</organism>
<dbReference type="InterPro" id="IPR023346">
    <property type="entry name" value="Lysozyme-like_dom_sf"/>
</dbReference>
<feature type="domain" description="Transglycosylase SLT" evidence="1">
    <location>
        <begin position="17"/>
        <end position="113"/>
    </location>
</feature>
<dbReference type="EMBL" id="LAQU01000011">
    <property type="protein sequence ID" value="KKB63351.1"/>
    <property type="molecule type" value="Genomic_DNA"/>
</dbReference>
<dbReference type="PATRIC" id="fig|28092.6.peg.2927"/>
<accession>A0A0F5JZN7</accession>
<dbReference type="OrthoDB" id="9808681at2"/>
<dbReference type="Gene3D" id="1.10.530.10">
    <property type="match status" value="1"/>
</dbReference>
<dbReference type="InterPro" id="IPR008258">
    <property type="entry name" value="Transglycosylase_SLT_dom_1"/>
</dbReference>
<dbReference type="Pfam" id="PF01464">
    <property type="entry name" value="SLT"/>
    <property type="match status" value="1"/>
</dbReference>
<dbReference type="CDD" id="cd13400">
    <property type="entry name" value="LT_IagB-like"/>
    <property type="match status" value="1"/>
</dbReference>
<gene>
    <name evidence="2" type="ORF">WM40_12445</name>
</gene>
<comment type="caution">
    <text evidence="2">The sequence shown here is derived from an EMBL/GenBank/DDBJ whole genome shotgun (WGS) entry which is preliminary data.</text>
</comment>
<proteinExistence type="predicted"/>
<sequence>MVAIGLMTWVQSARADCFDDAAVYQHVNPMVLRAIAWQESRGRPNAMHLNANGSLDYGVMQINSIHLRELARYHIDRATLMQPCKNVYIAAWHLRGKMEKYGNNWTAIGAYHSETPAERDLYAHHIAAILMAWHQLGKQAETYKRK</sequence>
<reference evidence="2 3" key="1">
    <citation type="submission" date="2015-03" db="EMBL/GenBank/DDBJ databases">
        <title>Draft Genome Sequence of Burkholderia andropogonis type strain ICMP2807, isolated from Sorghum bicolor.</title>
        <authorList>
            <person name="Lopes-Santos L."/>
            <person name="Castro D.B."/>
            <person name="Ottoboni L.M."/>
            <person name="Park D."/>
            <person name="Weirc B.S."/>
            <person name="Destefano S.A."/>
        </authorList>
    </citation>
    <scope>NUCLEOTIDE SEQUENCE [LARGE SCALE GENOMIC DNA]</scope>
    <source>
        <strain evidence="2 3">ICMP2807</strain>
    </source>
</reference>
<evidence type="ECO:0000259" key="1">
    <source>
        <dbReference type="Pfam" id="PF01464"/>
    </source>
</evidence>
<dbReference type="Proteomes" id="UP000033618">
    <property type="component" value="Unassembled WGS sequence"/>
</dbReference>
<protein>
    <submittedName>
        <fullName evidence="2">BapC protein</fullName>
    </submittedName>
</protein>
<name>A0A0F5JZN7_9BURK</name>
<dbReference type="SUPFAM" id="SSF53955">
    <property type="entry name" value="Lysozyme-like"/>
    <property type="match status" value="1"/>
</dbReference>
<dbReference type="RefSeq" id="WP_036009442.1">
    <property type="nucleotide sequence ID" value="NZ_CADFGU010000007.1"/>
</dbReference>